<dbReference type="EMBL" id="FVZE01000022">
    <property type="protein sequence ID" value="SLK12790.1"/>
    <property type="molecule type" value="Genomic_DNA"/>
</dbReference>
<organism evidence="1 2">
    <name type="scientific">Novosphingobium mathurense</name>
    <dbReference type="NCBI Taxonomy" id="428990"/>
    <lineage>
        <taxon>Bacteria</taxon>
        <taxon>Pseudomonadati</taxon>
        <taxon>Pseudomonadota</taxon>
        <taxon>Alphaproteobacteria</taxon>
        <taxon>Sphingomonadales</taxon>
        <taxon>Sphingomonadaceae</taxon>
        <taxon>Novosphingobium</taxon>
    </lineage>
</organism>
<dbReference type="InterPro" id="IPR027056">
    <property type="entry name" value="Gluconate_2DH_su3"/>
</dbReference>
<proteinExistence type="predicted"/>
<name>A0A1U6IXQ0_9SPHN</name>
<reference evidence="2" key="1">
    <citation type="submission" date="2017-02" db="EMBL/GenBank/DDBJ databases">
        <authorList>
            <person name="Varghese N."/>
            <person name="Submissions S."/>
        </authorList>
    </citation>
    <scope>NUCLEOTIDE SEQUENCE [LARGE SCALE GENOMIC DNA]</scope>
    <source>
        <strain evidence="2">SM117</strain>
    </source>
</reference>
<dbReference type="STRING" id="428990.SAMN06295987_1224"/>
<keyword evidence="2" id="KW-1185">Reference proteome</keyword>
<sequence>MLTEVGDWLDDVGGRRFLSQTTDKQTECLIKLDKSAFQDDSLPKKAGERAWSEIKPLIVASYYSSEVGASKELVYDPVPGKFENITLTDDYRAQSNEGHGEKW</sequence>
<dbReference type="Proteomes" id="UP000190989">
    <property type="component" value="Unassembled WGS sequence"/>
</dbReference>
<accession>A0A1U6IXQ0</accession>
<evidence type="ECO:0000313" key="2">
    <source>
        <dbReference type="Proteomes" id="UP000190989"/>
    </source>
</evidence>
<gene>
    <name evidence="1" type="ORF">SAMN06295987_1224</name>
</gene>
<evidence type="ECO:0000313" key="1">
    <source>
        <dbReference type="EMBL" id="SLK12790.1"/>
    </source>
</evidence>
<dbReference type="AlphaFoldDB" id="A0A1U6IXQ0"/>
<dbReference type="Pfam" id="PF13618">
    <property type="entry name" value="Gluconate_2-dh3"/>
    <property type="match status" value="1"/>
</dbReference>
<protein>
    <submittedName>
        <fullName evidence="1">Gluconate 2-dehydrogenase subunit 3</fullName>
    </submittedName>
</protein>